<accession>A0A290QC60</accession>
<proteinExistence type="predicted"/>
<evidence type="ECO:0000313" key="4">
    <source>
        <dbReference type="Proteomes" id="UP000217265"/>
    </source>
</evidence>
<reference evidence="3 4" key="1">
    <citation type="submission" date="2017-09" db="EMBL/GenBank/DDBJ databases">
        <title>Complete genome sequence of Verrucomicrobial strain HZ-65, isolated from freshwater.</title>
        <authorList>
            <person name="Choi A."/>
        </authorList>
    </citation>
    <scope>NUCLEOTIDE SEQUENCE [LARGE SCALE GENOMIC DNA]</scope>
    <source>
        <strain evidence="3 4">HZ-65</strain>
    </source>
</reference>
<sequence>MSAIDEDDLPPTPKEKLSKAPSWIMVGFVIGCVFAYVADRELEKRRDKTPAPSPAPVAPAAPAEIPPGLRLSQNEIEAIFTQAEEGAVWENDITEIVVFNTRTGKFSDLIEVMRSGPYFYYRSITRLTRPLITAKAESGALILFTETDAGRAKRLESIPSFLRPAPPKLEP</sequence>
<organism evidence="3 4">
    <name type="scientific">Nibricoccus aquaticus</name>
    <dbReference type="NCBI Taxonomy" id="2576891"/>
    <lineage>
        <taxon>Bacteria</taxon>
        <taxon>Pseudomonadati</taxon>
        <taxon>Verrucomicrobiota</taxon>
        <taxon>Opitutia</taxon>
        <taxon>Opitutales</taxon>
        <taxon>Opitutaceae</taxon>
        <taxon>Nibricoccus</taxon>
    </lineage>
</organism>
<dbReference type="EMBL" id="CP023344">
    <property type="protein sequence ID" value="ATC63826.1"/>
    <property type="molecule type" value="Genomic_DNA"/>
</dbReference>
<protein>
    <submittedName>
        <fullName evidence="3">Uncharacterized protein</fullName>
    </submittedName>
</protein>
<dbReference type="OrthoDB" id="194272at2"/>
<dbReference type="Proteomes" id="UP000217265">
    <property type="component" value="Chromosome"/>
</dbReference>
<feature type="transmembrane region" description="Helical" evidence="2">
    <location>
        <begin position="20"/>
        <end position="38"/>
    </location>
</feature>
<evidence type="ECO:0000256" key="2">
    <source>
        <dbReference type="SAM" id="Phobius"/>
    </source>
</evidence>
<feature type="region of interest" description="Disordered" evidence="1">
    <location>
        <begin position="45"/>
        <end position="66"/>
    </location>
</feature>
<evidence type="ECO:0000256" key="1">
    <source>
        <dbReference type="SAM" id="MobiDB-lite"/>
    </source>
</evidence>
<name>A0A290QC60_9BACT</name>
<keyword evidence="2" id="KW-1133">Transmembrane helix</keyword>
<dbReference type="AlphaFoldDB" id="A0A290QC60"/>
<keyword evidence="4" id="KW-1185">Reference proteome</keyword>
<gene>
    <name evidence="3" type="ORF">CMV30_07630</name>
</gene>
<dbReference type="KEGG" id="vbh:CMV30_07630"/>
<keyword evidence="2" id="KW-0472">Membrane</keyword>
<keyword evidence="2" id="KW-0812">Transmembrane</keyword>
<evidence type="ECO:0000313" key="3">
    <source>
        <dbReference type="EMBL" id="ATC63826.1"/>
    </source>
</evidence>
<dbReference type="RefSeq" id="WP_096055458.1">
    <property type="nucleotide sequence ID" value="NZ_CP023344.1"/>
</dbReference>